<dbReference type="InterPro" id="IPR008949">
    <property type="entry name" value="Isoprenoid_synthase_dom_sf"/>
</dbReference>
<keyword evidence="2" id="KW-1185">Reference proteome</keyword>
<reference evidence="1" key="1">
    <citation type="submission" date="2023-10" db="EMBL/GenBank/DDBJ databases">
        <authorList>
            <person name="Hackl T."/>
        </authorList>
    </citation>
    <scope>NUCLEOTIDE SEQUENCE</scope>
</reference>
<gene>
    <name evidence="1" type="ORF">KHLLAP_LOCUS12932</name>
</gene>
<dbReference type="Proteomes" id="UP001295740">
    <property type="component" value="Unassembled WGS sequence"/>
</dbReference>
<comment type="caution">
    <text evidence="1">The sequence shown here is derived from an EMBL/GenBank/DDBJ whole genome shotgun (WGS) entry which is preliminary data.</text>
</comment>
<accession>A0AAI8VXE0</accession>
<sequence>MRLEASTQPIICNDLYSLKKEMVHELKGQMWASAERFDAAATSLRAKGRNYDKDIQTQLGRFTKTFETFQTGCFRSFMESPRFGIKEYEQEDGSFSIQL</sequence>
<dbReference type="EMBL" id="CAUWAG010000019">
    <property type="protein sequence ID" value="CAJ2512464.1"/>
    <property type="molecule type" value="Genomic_DNA"/>
</dbReference>
<evidence type="ECO:0000313" key="2">
    <source>
        <dbReference type="Proteomes" id="UP001295740"/>
    </source>
</evidence>
<name>A0AAI8VXE0_9PEZI</name>
<dbReference type="Gene3D" id="1.10.600.10">
    <property type="entry name" value="Farnesyl Diphosphate Synthase"/>
    <property type="match status" value="1"/>
</dbReference>
<dbReference type="AlphaFoldDB" id="A0AAI8VXE0"/>
<proteinExistence type="predicted"/>
<organism evidence="1 2">
    <name type="scientific">Anthostomella pinea</name>
    <dbReference type="NCBI Taxonomy" id="933095"/>
    <lineage>
        <taxon>Eukaryota</taxon>
        <taxon>Fungi</taxon>
        <taxon>Dikarya</taxon>
        <taxon>Ascomycota</taxon>
        <taxon>Pezizomycotina</taxon>
        <taxon>Sordariomycetes</taxon>
        <taxon>Xylariomycetidae</taxon>
        <taxon>Xylariales</taxon>
        <taxon>Xylariaceae</taxon>
        <taxon>Anthostomella</taxon>
    </lineage>
</organism>
<protein>
    <submittedName>
        <fullName evidence="1">Uu.00g054790.m01.CDS01</fullName>
    </submittedName>
</protein>
<evidence type="ECO:0000313" key="1">
    <source>
        <dbReference type="EMBL" id="CAJ2512464.1"/>
    </source>
</evidence>